<gene>
    <name evidence="1" type="ORF">CJN711_LOCUS23235</name>
</gene>
<evidence type="ECO:0000313" key="2">
    <source>
        <dbReference type="Proteomes" id="UP000663855"/>
    </source>
</evidence>
<proteinExistence type="predicted"/>
<comment type="caution">
    <text evidence="1">The sequence shown here is derived from an EMBL/GenBank/DDBJ whole genome shotgun (WGS) entry which is preliminary data.</text>
</comment>
<dbReference type="EMBL" id="CAJNOV010010847">
    <property type="protein sequence ID" value="CAF1425092.1"/>
    <property type="molecule type" value="Genomic_DNA"/>
</dbReference>
<accession>A0A815MMR5</accession>
<dbReference type="Proteomes" id="UP000663855">
    <property type="component" value="Unassembled WGS sequence"/>
</dbReference>
<feature type="non-terminal residue" evidence="1">
    <location>
        <position position="1"/>
    </location>
</feature>
<dbReference type="AlphaFoldDB" id="A0A815MMR5"/>
<evidence type="ECO:0000313" key="1">
    <source>
        <dbReference type="EMBL" id="CAF1425092.1"/>
    </source>
</evidence>
<organism evidence="1 2">
    <name type="scientific">Rotaria magnacalcarata</name>
    <dbReference type="NCBI Taxonomy" id="392030"/>
    <lineage>
        <taxon>Eukaryota</taxon>
        <taxon>Metazoa</taxon>
        <taxon>Spiralia</taxon>
        <taxon>Gnathifera</taxon>
        <taxon>Rotifera</taxon>
        <taxon>Eurotatoria</taxon>
        <taxon>Bdelloidea</taxon>
        <taxon>Philodinida</taxon>
        <taxon>Philodinidae</taxon>
        <taxon>Rotaria</taxon>
    </lineage>
</organism>
<protein>
    <submittedName>
        <fullName evidence="1">Uncharacterized protein</fullName>
    </submittedName>
</protein>
<name>A0A815MMR5_9BILA</name>
<sequence length="102" mass="11346">YHPPLTFFPSYDRYVSSHTSNPSSGFPCGACSSDEDVEDFVGVDVVGFDDCKRSITYVYRCIASSVINIAINCNCTRYVEPYCNRTVERKTLTSSINCGDNC</sequence>
<reference evidence="1" key="1">
    <citation type="submission" date="2021-02" db="EMBL/GenBank/DDBJ databases">
        <authorList>
            <person name="Nowell W R."/>
        </authorList>
    </citation>
    <scope>NUCLEOTIDE SEQUENCE</scope>
</reference>